<dbReference type="RefSeq" id="WP_072711683.1">
    <property type="nucleotide sequence ID" value="NZ_CP016796.1"/>
</dbReference>
<dbReference type="Pfam" id="PF13271">
    <property type="entry name" value="DUF4062"/>
    <property type="match status" value="1"/>
</dbReference>
<evidence type="ECO:0000259" key="1">
    <source>
        <dbReference type="Pfam" id="PF13271"/>
    </source>
</evidence>
<accession>A0A1L4BRC3</accession>
<evidence type="ECO:0000313" key="3">
    <source>
        <dbReference type="Proteomes" id="UP000184222"/>
    </source>
</evidence>
<evidence type="ECO:0000313" key="2">
    <source>
        <dbReference type="EMBL" id="API86394.1"/>
    </source>
</evidence>
<proteinExistence type="predicted"/>
<feature type="domain" description="DUF4062" evidence="1">
    <location>
        <begin position="5"/>
        <end position="90"/>
    </location>
</feature>
<keyword evidence="3" id="KW-1185">Reference proteome</keyword>
<dbReference type="EMBL" id="CP016796">
    <property type="protein sequence ID" value="API86394.1"/>
    <property type="molecule type" value="Genomic_DNA"/>
</dbReference>
<dbReference type="AlphaFoldDB" id="A0A1L4BRC3"/>
<dbReference type="OrthoDB" id="72299at2"/>
<sequence>MAKPRIFVSSTYYDLKHIRADLERFIRDQGYEPILNEKGHIPYGSTEKLEEYCYKEIELSDILISIVGGRFGSESREDNYSISNLELKTAIDKGKQVYIFVENLILNEYKTYESNKENDTVNYISVDDIRVFKFIEEIYSLPLNNQIKGFDMVQEINQYLKEQWSGLFQSLLSENARQKEVNIIEDLKSTSKTLNQLVSYLIDQKSRGDTAIKDILLSNHPAFDELRRKISIPYRVIFQNYDELNQLVKARQYDEEEFVDNWGTDGFYSWRRKGKDIYLRVSKEIMDSEKKLKVYTPSEWKSEYIKVDDYDEDIPF</sequence>
<protein>
    <recommendedName>
        <fullName evidence="1">DUF4062 domain-containing protein</fullName>
    </recommendedName>
</protein>
<gene>
    <name evidence="2" type="ORF">F7310_03060</name>
</gene>
<dbReference type="Proteomes" id="UP000184222">
    <property type="component" value="Chromosome"/>
</dbReference>
<reference evidence="2 3" key="1">
    <citation type="journal article" date="2016" name="Appl. Environ. Microbiol.">
        <title>Whole genome relationships among Francisella bacteria of diverse origin define new species and provide specific regions for detection.</title>
        <authorList>
            <person name="Challacombe J.F."/>
            <person name="Petersen J.M."/>
            <person name="Gallegos-Graves V."/>
            <person name="Hodge D."/>
            <person name="Pillai S."/>
            <person name="Kuske C.R."/>
        </authorList>
    </citation>
    <scope>NUCLEOTIDE SEQUENCE [LARGE SCALE GENOMIC DNA]</scope>
    <source>
        <strain evidence="3">TX07-7310</strain>
    </source>
</reference>
<dbReference type="KEGG" id="frx:F7310_03060"/>
<dbReference type="InterPro" id="IPR025139">
    <property type="entry name" value="DUF4062"/>
</dbReference>
<name>A0A1L4BRC3_9GAMM</name>
<organism evidence="2 3">
    <name type="scientific">Francisella uliginis</name>
    <dbReference type="NCBI Taxonomy" id="573570"/>
    <lineage>
        <taxon>Bacteria</taxon>
        <taxon>Pseudomonadati</taxon>
        <taxon>Pseudomonadota</taxon>
        <taxon>Gammaproteobacteria</taxon>
        <taxon>Thiotrichales</taxon>
        <taxon>Francisellaceae</taxon>
        <taxon>Francisella</taxon>
    </lineage>
</organism>